<dbReference type="SMART" id="SM00175">
    <property type="entry name" value="RAB"/>
    <property type="match status" value="1"/>
</dbReference>
<dbReference type="CDD" id="cd00154">
    <property type="entry name" value="Rab"/>
    <property type="match status" value="1"/>
</dbReference>
<dbReference type="STRING" id="7395.A0A1A9UWH1"/>
<evidence type="ECO:0000256" key="2">
    <source>
        <dbReference type="ARBA" id="ARBA00022741"/>
    </source>
</evidence>
<dbReference type="SMART" id="SM00173">
    <property type="entry name" value="RAS"/>
    <property type="match status" value="1"/>
</dbReference>
<dbReference type="FunFam" id="3.40.50.300:FF:000808">
    <property type="entry name" value="Small GTP-binding protein, putative"/>
    <property type="match status" value="1"/>
</dbReference>
<dbReference type="GO" id="GO:0005525">
    <property type="term" value="F:GTP binding"/>
    <property type="evidence" value="ECO:0007669"/>
    <property type="project" value="InterPro"/>
</dbReference>
<dbReference type="InterPro" id="IPR001806">
    <property type="entry name" value="Small_GTPase"/>
</dbReference>
<dbReference type="InterPro" id="IPR005225">
    <property type="entry name" value="Small_GTP-bd"/>
</dbReference>
<accession>A0A1A9UWH1</accession>
<evidence type="ECO:0000313" key="3">
    <source>
        <dbReference type="EnsemblMetazoa" id="GAUT018054-PA"/>
    </source>
</evidence>
<dbReference type="PROSITE" id="PS51420">
    <property type="entry name" value="RHO"/>
    <property type="match status" value="1"/>
</dbReference>
<protein>
    <submittedName>
        <fullName evidence="3">Uncharacterized protein</fullName>
    </submittedName>
</protein>
<dbReference type="SMART" id="SM00176">
    <property type="entry name" value="RAN"/>
    <property type="match status" value="1"/>
</dbReference>
<dbReference type="NCBIfam" id="TIGR00231">
    <property type="entry name" value="small_GTP"/>
    <property type="match status" value="1"/>
</dbReference>
<proteinExistence type="inferred from homology"/>
<dbReference type="PRINTS" id="PR00449">
    <property type="entry name" value="RASTRNSFRMNG"/>
</dbReference>
<evidence type="ECO:0000313" key="4">
    <source>
        <dbReference type="Proteomes" id="UP000078200"/>
    </source>
</evidence>
<dbReference type="EnsemblMetazoa" id="GAUT018054-RA">
    <property type="protein sequence ID" value="GAUT018054-PA"/>
    <property type="gene ID" value="GAUT018054"/>
</dbReference>
<organism evidence="3 4">
    <name type="scientific">Glossina austeni</name>
    <name type="common">Savannah tsetse fly</name>
    <dbReference type="NCBI Taxonomy" id="7395"/>
    <lineage>
        <taxon>Eukaryota</taxon>
        <taxon>Metazoa</taxon>
        <taxon>Ecdysozoa</taxon>
        <taxon>Arthropoda</taxon>
        <taxon>Hexapoda</taxon>
        <taxon>Insecta</taxon>
        <taxon>Pterygota</taxon>
        <taxon>Neoptera</taxon>
        <taxon>Endopterygota</taxon>
        <taxon>Diptera</taxon>
        <taxon>Brachycera</taxon>
        <taxon>Muscomorpha</taxon>
        <taxon>Hippoboscoidea</taxon>
        <taxon>Glossinidae</taxon>
        <taxon>Glossina</taxon>
    </lineage>
</organism>
<dbReference type="GO" id="GO:0003924">
    <property type="term" value="F:GTPase activity"/>
    <property type="evidence" value="ECO:0007669"/>
    <property type="project" value="InterPro"/>
</dbReference>
<dbReference type="InterPro" id="IPR027417">
    <property type="entry name" value="P-loop_NTPase"/>
</dbReference>
<dbReference type="SUPFAM" id="SSF52540">
    <property type="entry name" value="P-loop containing nucleoside triphosphate hydrolases"/>
    <property type="match status" value="1"/>
</dbReference>
<dbReference type="Gene3D" id="3.40.50.300">
    <property type="entry name" value="P-loop containing nucleotide triphosphate hydrolases"/>
    <property type="match status" value="1"/>
</dbReference>
<dbReference type="PROSITE" id="PS51419">
    <property type="entry name" value="RAB"/>
    <property type="match status" value="1"/>
</dbReference>
<keyword evidence="2" id="KW-0547">Nucleotide-binding</keyword>
<dbReference type="Proteomes" id="UP000078200">
    <property type="component" value="Unassembled WGS sequence"/>
</dbReference>
<reference evidence="3" key="1">
    <citation type="submission" date="2020-05" db="UniProtKB">
        <authorList>
            <consortium name="EnsemblMetazoa"/>
        </authorList>
    </citation>
    <scope>IDENTIFICATION</scope>
    <source>
        <strain evidence="3">TTRI</strain>
    </source>
</reference>
<evidence type="ECO:0000256" key="1">
    <source>
        <dbReference type="ARBA" id="ARBA00006270"/>
    </source>
</evidence>
<dbReference type="SMART" id="SM00174">
    <property type="entry name" value="RHO"/>
    <property type="match status" value="1"/>
</dbReference>
<sequence length="262" mass="29368">MKCIEGKVVILGSRGVGKTRLVTKYIKSTLQNEFGPTVAPSFFTCKVMLDDYKVILQIWDTAGQERFKAVTPMYYRNANAAILVFDLSQHRTFKEIKGWIQELHSNVQGPMILTLVGNKLDLLSERAVSREEAYLFATSIGASYFEISAEMDQGLEQVFRNTAFGLIRLVSEGKCRALRQFDSSDSITKYTSSNTAYSYMMAAISSRHLHDNGGVIHLPSVPAGIPVESDEIKSNAEGRLETPSWSIEHIAWGEEVPVHWCY</sequence>
<dbReference type="VEuPathDB" id="VectorBase:GAUT018054"/>
<comment type="similarity">
    <text evidence="1">Belongs to the small GTPase superfamily. Rab family.</text>
</comment>
<keyword evidence="4" id="KW-1185">Reference proteome</keyword>
<dbReference type="PROSITE" id="PS51421">
    <property type="entry name" value="RAS"/>
    <property type="match status" value="1"/>
</dbReference>
<dbReference type="PANTHER" id="PTHR47978">
    <property type="match status" value="1"/>
</dbReference>
<dbReference type="Pfam" id="PF00071">
    <property type="entry name" value="Ras"/>
    <property type="match status" value="1"/>
</dbReference>
<dbReference type="AlphaFoldDB" id="A0A1A9UWH1"/>
<name>A0A1A9UWH1_GLOAU</name>